<reference evidence="2" key="1">
    <citation type="submission" date="2014-09" db="EMBL/GenBank/DDBJ databases">
        <authorList>
            <person name="Magalhaes I.L.F."/>
            <person name="Oliveira U."/>
            <person name="Santos F.R."/>
            <person name="Vidigal T.H.D.A."/>
            <person name="Brescovit A.D."/>
            <person name="Santos A.J."/>
        </authorList>
    </citation>
    <scope>NUCLEOTIDE SEQUENCE</scope>
    <source>
        <tissue evidence="2">Shoot tissue taken approximately 20 cm above the soil surface</tissue>
    </source>
</reference>
<accession>A0A0A9BIB5</accession>
<evidence type="ECO:0000313" key="2">
    <source>
        <dbReference type="EMBL" id="JAD63699.1"/>
    </source>
</evidence>
<evidence type="ECO:0000256" key="1">
    <source>
        <dbReference type="SAM" id="MobiDB-lite"/>
    </source>
</evidence>
<reference evidence="2" key="2">
    <citation type="journal article" date="2015" name="Data Brief">
        <title>Shoot transcriptome of the giant reed, Arundo donax.</title>
        <authorList>
            <person name="Barrero R.A."/>
            <person name="Guerrero F.D."/>
            <person name="Moolhuijzen P."/>
            <person name="Goolsby J.A."/>
            <person name="Tidwell J."/>
            <person name="Bellgard S.E."/>
            <person name="Bellgard M.I."/>
        </authorList>
    </citation>
    <scope>NUCLEOTIDE SEQUENCE</scope>
    <source>
        <tissue evidence="2">Shoot tissue taken approximately 20 cm above the soil surface</tissue>
    </source>
</reference>
<feature type="region of interest" description="Disordered" evidence="1">
    <location>
        <begin position="1"/>
        <end position="21"/>
    </location>
</feature>
<organism evidence="2">
    <name type="scientific">Arundo donax</name>
    <name type="common">Giant reed</name>
    <name type="synonym">Donax arundinaceus</name>
    <dbReference type="NCBI Taxonomy" id="35708"/>
    <lineage>
        <taxon>Eukaryota</taxon>
        <taxon>Viridiplantae</taxon>
        <taxon>Streptophyta</taxon>
        <taxon>Embryophyta</taxon>
        <taxon>Tracheophyta</taxon>
        <taxon>Spermatophyta</taxon>
        <taxon>Magnoliopsida</taxon>
        <taxon>Liliopsida</taxon>
        <taxon>Poales</taxon>
        <taxon>Poaceae</taxon>
        <taxon>PACMAD clade</taxon>
        <taxon>Arundinoideae</taxon>
        <taxon>Arundineae</taxon>
        <taxon>Arundo</taxon>
    </lineage>
</organism>
<sequence>MASLAPNLSRHQARYSSHPSSPLIPFCFLFFNYLTPLV</sequence>
<proteinExistence type="predicted"/>
<dbReference type="AlphaFoldDB" id="A0A0A9BIB5"/>
<dbReference type="EMBL" id="GBRH01234196">
    <property type="protein sequence ID" value="JAD63699.1"/>
    <property type="molecule type" value="Transcribed_RNA"/>
</dbReference>
<protein>
    <submittedName>
        <fullName evidence="2">Uncharacterized protein</fullName>
    </submittedName>
</protein>
<name>A0A0A9BIB5_ARUDO</name>